<protein>
    <submittedName>
        <fullName evidence="2">Uncharacterized protein</fullName>
    </submittedName>
</protein>
<dbReference type="AlphaFoldDB" id="A0A9Q1K149"/>
<evidence type="ECO:0000313" key="2">
    <source>
        <dbReference type="EMBL" id="KAJ8434530.1"/>
    </source>
</evidence>
<reference evidence="2" key="1">
    <citation type="submission" date="2022-04" db="EMBL/GenBank/DDBJ databases">
        <title>Carnegiea gigantea Genome sequencing and assembly v2.</title>
        <authorList>
            <person name="Copetti D."/>
            <person name="Sanderson M.J."/>
            <person name="Burquez A."/>
            <person name="Wojciechowski M.F."/>
        </authorList>
    </citation>
    <scope>NUCLEOTIDE SEQUENCE</scope>
    <source>
        <strain evidence="2">SGP5-SGP5p</strain>
        <tissue evidence="2">Aerial part</tissue>
    </source>
</reference>
<accession>A0A9Q1K149</accession>
<comment type="caution">
    <text evidence="2">The sequence shown here is derived from an EMBL/GenBank/DDBJ whole genome shotgun (WGS) entry which is preliminary data.</text>
</comment>
<dbReference type="Proteomes" id="UP001153076">
    <property type="component" value="Unassembled WGS sequence"/>
</dbReference>
<evidence type="ECO:0000313" key="3">
    <source>
        <dbReference type="Proteomes" id="UP001153076"/>
    </source>
</evidence>
<evidence type="ECO:0000256" key="1">
    <source>
        <dbReference type="SAM" id="MobiDB-lite"/>
    </source>
</evidence>
<proteinExistence type="predicted"/>
<dbReference type="OrthoDB" id="1740536at2759"/>
<gene>
    <name evidence="2" type="ORF">Cgig2_030153</name>
</gene>
<organism evidence="2 3">
    <name type="scientific">Carnegiea gigantea</name>
    <dbReference type="NCBI Taxonomy" id="171969"/>
    <lineage>
        <taxon>Eukaryota</taxon>
        <taxon>Viridiplantae</taxon>
        <taxon>Streptophyta</taxon>
        <taxon>Embryophyta</taxon>
        <taxon>Tracheophyta</taxon>
        <taxon>Spermatophyta</taxon>
        <taxon>Magnoliopsida</taxon>
        <taxon>eudicotyledons</taxon>
        <taxon>Gunneridae</taxon>
        <taxon>Pentapetalae</taxon>
        <taxon>Caryophyllales</taxon>
        <taxon>Cactineae</taxon>
        <taxon>Cactaceae</taxon>
        <taxon>Cactoideae</taxon>
        <taxon>Echinocereeae</taxon>
        <taxon>Carnegiea</taxon>
    </lineage>
</organism>
<name>A0A9Q1K149_9CARY</name>
<sequence>MVDALKSLMSTMADAITRQRAIEAAGSAKPLPTLEYPLSMEGSPPTGRKGYHASAPRNMAERSHGQSEAVGFPPSGRGDLRRWNPPAGPHRRRLQDRQPLLPPMRRTPGESLGLRNKNRLLGRESGHTTIECRELKKALHELADKGQIDRFLKRGPRFLRQEQEPAPPPPRDEECSTEVVPTIAGGYMEGIARAAWKA</sequence>
<dbReference type="EMBL" id="JAKOGI010000472">
    <property type="protein sequence ID" value="KAJ8434530.1"/>
    <property type="molecule type" value="Genomic_DNA"/>
</dbReference>
<feature type="region of interest" description="Disordered" evidence="1">
    <location>
        <begin position="156"/>
        <end position="177"/>
    </location>
</feature>
<keyword evidence="3" id="KW-1185">Reference proteome</keyword>
<feature type="region of interest" description="Disordered" evidence="1">
    <location>
        <begin position="32"/>
        <end position="117"/>
    </location>
</feature>
<feature type="compositionally biased region" description="Low complexity" evidence="1">
    <location>
        <begin position="97"/>
        <end position="106"/>
    </location>
</feature>